<evidence type="ECO:0000256" key="1">
    <source>
        <dbReference type="SAM" id="Phobius"/>
    </source>
</evidence>
<evidence type="ECO:0000313" key="3">
    <source>
        <dbReference type="EMBL" id="GAA0466903.1"/>
    </source>
</evidence>
<dbReference type="Pfam" id="PF07670">
    <property type="entry name" value="Gate"/>
    <property type="match status" value="1"/>
</dbReference>
<feature type="transmembrane region" description="Helical" evidence="1">
    <location>
        <begin position="228"/>
        <end position="247"/>
    </location>
</feature>
<name>A0ABN1A3U6_9BACI</name>
<keyword evidence="4" id="KW-1185">Reference proteome</keyword>
<sequence>MNQNVNAMTFVKLILFSSIGLFMFFIPITIGDQSTIPLDHIVTWIRTTFPDIVPYYALIVILAGAIYPFYKKEWNKDTVTTVFSLLKVLGLIVAIMLIAEIGPNVLFDPNIGPFLLESLVIPVGILVPIGAIFLAFIVGYGLLEFIGVLLRPIMRPIFKTPGRSAIDAFASFAGSYSIALLITNRVYKEGKYTAKEAMIIATGFSTVSATFMIVVATTLGFMDIWNTFFWTSLLITFIVTAISVRIWPLRSEEDTYYQGAEPVQEEKKKGNIFKEAWAEGIKVAEQAPSLGKNVWVNLKDGLVMVMSILPSILSVGLIGLLLAELTPTFDVLGYIFYPFTALLQIPEPLLAAKAAAIGIAEMFLPALLVAEASFVTKFVVGVTSISSILFFSASIPCILSTEIPVRISRLVIIYIERVILTIIIATPIAFILA</sequence>
<keyword evidence="1" id="KW-0812">Transmembrane</keyword>
<feature type="domain" description="Nucleoside transporter/FeoB GTPase Gate" evidence="2">
    <location>
        <begin position="121"/>
        <end position="221"/>
    </location>
</feature>
<gene>
    <name evidence="3" type="ORF">GCM10008935_23550</name>
</gene>
<feature type="transmembrane region" description="Helical" evidence="1">
    <location>
        <begin position="52"/>
        <end position="70"/>
    </location>
</feature>
<accession>A0ABN1A3U6</accession>
<comment type="caution">
    <text evidence="3">The sequence shown here is derived from an EMBL/GenBank/DDBJ whole genome shotgun (WGS) entry which is preliminary data.</text>
</comment>
<dbReference type="EMBL" id="BAAACZ010000018">
    <property type="protein sequence ID" value="GAA0466903.1"/>
    <property type="molecule type" value="Genomic_DNA"/>
</dbReference>
<evidence type="ECO:0000313" key="4">
    <source>
        <dbReference type="Proteomes" id="UP001500740"/>
    </source>
</evidence>
<feature type="transmembrane region" description="Helical" evidence="1">
    <location>
        <begin position="82"/>
        <end position="99"/>
    </location>
</feature>
<evidence type="ECO:0000259" key="2">
    <source>
        <dbReference type="Pfam" id="PF07670"/>
    </source>
</evidence>
<keyword evidence="1" id="KW-1133">Transmembrane helix</keyword>
<feature type="transmembrane region" description="Helical" evidence="1">
    <location>
        <begin position="199"/>
        <end position="221"/>
    </location>
</feature>
<organism evidence="3 4">
    <name type="scientific">Alkalibacillus silvisoli</name>
    <dbReference type="NCBI Taxonomy" id="392823"/>
    <lineage>
        <taxon>Bacteria</taxon>
        <taxon>Bacillati</taxon>
        <taxon>Bacillota</taxon>
        <taxon>Bacilli</taxon>
        <taxon>Bacillales</taxon>
        <taxon>Bacillaceae</taxon>
        <taxon>Alkalibacillus</taxon>
    </lineage>
</organism>
<dbReference type="Proteomes" id="UP001500740">
    <property type="component" value="Unassembled WGS sequence"/>
</dbReference>
<dbReference type="RefSeq" id="WP_343783750.1">
    <property type="nucleotide sequence ID" value="NZ_BAAACZ010000018.1"/>
</dbReference>
<protein>
    <submittedName>
        <fullName evidence="3">YjiH family protein</fullName>
    </submittedName>
</protein>
<feature type="transmembrane region" description="Helical" evidence="1">
    <location>
        <begin position="7"/>
        <end position="30"/>
    </location>
</feature>
<feature type="transmembrane region" description="Helical" evidence="1">
    <location>
        <begin position="119"/>
        <end position="143"/>
    </location>
</feature>
<reference evidence="3 4" key="1">
    <citation type="journal article" date="2019" name="Int. J. Syst. Evol. Microbiol.">
        <title>The Global Catalogue of Microorganisms (GCM) 10K type strain sequencing project: providing services to taxonomists for standard genome sequencing and annotation.</title>
        <authorList>
            <consortium name="The Broad Institute Genomics Platform"/>
            <consortium name="The Broad Institute Genome Sequencing Center for Infectious Disease"/>
            <person name="Wu L."/>
            <person name="Ma J."/>
        </authorList>
    </citation>
    <scope>NUCLEOTIDE SEQUENCE [LARGE SCALE GENOMIC DNA]</scope>
    <source>
        <strain evidence="3 4">JCM 14193</strain>
    </source>
</reference>
<feature type="transmembrane region" description="Helical" evidence="1">
    <location>
        <begin position="411"/>
        <end position="432"/>
    </location>
</feature>
<feature type="transmembrane region" description="Helical" evidence="1">
    <location>
        <begin position="378"/>
        <end position="399"/>
    </location>
</feature>
<dbReference type="InterPro" id="IPR011642">
    <property type="entry name" value="Gate_dom"/>
</dbReference>
<keyword evidence="1" id="KW-0472">Membrane</keyword>
<proteinExistence type="predicted"/>
<feature type="transmembrane region" description="Helical" evidence="1">
    <location>
        <begin position="302"/>
        <end position="323"/>
    </location>
</feature>